<evidence type="ECO:0000313" key="1">
    <source>
        <dbReference type="EMBL" id="AZA08708.1"/>
    </source>
</evidence>
<dbReference type="Proteomes" id="UP000271426">
    <property type="component" value="Chromosome"/>
</dbReference>
<protein>
    <submittedName>
        <fullName evidence="1">Phage Terminase</fullName>
    </submittedName>
</protein>
<dbReference type="AlphaFoldDB" id="A0A3G6IVM3"/>
<evidence type="ECO:0000313" key="2">
    <source>
        <dbReference type="Proteomes" id="UP000271426"/>
    </source>
</evidence>
<organism evidence="1 2">
    <name type="scientific">Corynebacterium pseudopelargi</name>
    <dbReference type="NCBI Taxonomy" id="2080757"/>
    <lineage>
        <taxon>Bacteria</taxon>
        <taxon>Bacillati</taxon>
        <taxon>Actinomycetota</taxon>
        <taxon>Actinomycetes</taxon>
        <taxon>Mycobacteriales</taxon>
        <taxon>Corynebacteriaceae</taxon>
        <taxon>Corynebacterium</taxon>
    </lineage>
</organism>
<dbReference type="InterPro" id="IPR027417">
    <property type="entry name" value="P-loop_NTPase"/>
</dbReference>
<proteinExistence type="predicted"/>
<reference evidence="1 2" key="1">
    <citation type="submission" date="2018-11" db="EMBL/GenBank/DDBJ databases">
        <authorList>
            <person name="Kleinhagauer T."/>
            <person name="Glaeser S.P."/>
            <person name="Spergser J."/>
            <person name="Ruckert C."/>
            <person name="Kaempfer P."/>
            <person name="Busse H.-J."/>
        </authorList>
    </citation>
    <scope>NUCLEOTIDE SEQUENCE [LARGE SCALE GENOMIC DNA]</scope>
    <source>
        <strain evidence="1 2">812CH</strain>
    </source>
</reference>
<keyword evidence="2" id="KW-1185">Reference proteome</keyword>
<dbReference type="OrthoDB" id="3188010at2"/>
<sequence length="517" mass="56227">MVVESQLIGSRYPRLAHIPEGDASRGDRAVAFARGAGMTLFPWQEDVLRAMCITGDDGKWAASESVISVPRQNGKGEILVARELAGIYLFGESEILHTAHFLDTAVDARDRLWDVIEHCEDLMFWWEDDPETPGVPQLVRSNGKESIVFPTGQKVKFRTRTDKTGRGLSIDLLVFDECFNLPKQTHSAISKTTRAKQNAHTIYISSPVDKSEHMHGATFSAKRWAGIDGAPGLLFMEWSADPDQVDIYSREALVQSNPSLTLEGPGAQFRDAMQDANSAKVSETLRDAYLVETLGIGNWVPRDGEESDFTPIIDFDVWGALQDDAPAVTKLRESALGIDVNVNGDVCAMVAAVKTRKGVHLSLADRVEFDRDALLADLGKAVELNDPLAAAIDVRGPASTIERGISDLGVEPTIMQAKDVAKGYMLLQQLIHEGALTHDGDPRWLDALGVVEEREISGMGRAVKRVRGEGCPLVAATFAILALDKTGLQEVVPMPRRGGFTPVAVPSAGGGRADFDF</sequence>
<name>A0A3G6IVM3_9CORY</name>
<gene>
    <name evidence="1" type="ORF">CPPEL_02885</name>
</gene>
<dbReference type="Gene3D" id="3.40.50.300">
    <property type="entry name" value="P-loop containing nucleotide triphosphate hydrolases"/>
    <property type="match status" value="1"/>
</dbReference>
<dbReference type="EMBL" id="CP033898">
    <property type="protein sequence ID" value="AZA08708.1"/>
    <property type="molecule type" value="Genomic_DNA"/>
</dbReference>
<accession>A0A3G6IVM3</accession>
<dbReference type="KEGG" id="cpso:CPPEL_02885"/>